<dbReference type="Gene3D" id="3.40.50.1820">
    <property type="entry name" value="alpha/beta hydrolase"/>
    <property type="match status" value="1"/>
</dbReference>
<dbReference type="SUPFAM" id="SSF53474">
    <property type="entry name" value="alpha/beta-Hydrolases"/>
    <property type="match status" value="1"/>
</dbReference>
<dbReference type="PANTHER" id="PTHR30050">
    <property type="entry name" value="CHROMOSOMAL REPLICATION INITIATOR PROTEIN DNAA"/>
    <property type="match status" value="1"/>
</dbReference>
<dbReference type="GO" id="GO:0003688">
    <property type="term" value="F:DNA replication origin binding"/>
    <property type="evidence" value="ECO:0007669"/>
    <property type="project" value="TreeGrafter"/>
</dbReference>
<evidence type="ECO:0000256" key="1">
    <source>
        <dbReference type="RuleBase" id="RU000577"/>
    </source>
</evidence>
<dbReference type="GO" id="GO:0005524">
    <property type="term" value="F:ATP binding"/>
    <property type="evidence" value="ECO:0007669"/>
    <property type="project" value="UniProtKB-KW"/>
</dbReference>
<keyword evidence="1" id="KW-0235">DNA replication</keyword>
<dbReference type="InterPro" id="IPR013317">
    <property type="entry name" value="DnaA_dom"/>
</dbReference>
<reference evidence="4 5" key="1">
    <citation type="submission" date="2016-10" db="EMBL/GenBank/DDBJ databases">
        <authorList>
            <person name="de Groot N.N."/>
        </authorList>
    </citation>
    <scope>NUCLEOTIDE SEQUENCE [LARGE SCALE GENOMIC DNA]</scope>
    <source>
        <strain evidence="4 5">KH1P1</strain>
    </source>
</reference>
<gene>
    <name evidence="4" type="ORF">SAMN04487771_1002105</name>
</gene>
<dbReference type="EMBL" id="FOIL01000002">
    <property type="protein sequence ID" value="SES96027.1"/>
    <property type="molecule type" value="Genomic_DNA"/>
</dbReference>
<dbReference type="GO" id="GO:0005886">
    <property type="term" value="C:plasma membrane"/>
    <property type="evidence" value="ECO:0007669"/>
    <property type="project" value="TreeGrafter"/>
</dbReference>
<evidence type="ECO:0000313" key="4">
    <source>
        <dbReference type="EMBL" id="SES96027.1"/>
    </source>
</evidence>
<comment type="function">
    <text evidence="1">Plays an essential role in the initiation and regulation of chromosomal replication. ATP-DnaA binds to the origin of replication (oriC) to initiate formation of the DNA replication initiation complex once per cell cycle. Binds the DnaA box (a 9 base pair repeat at the origin) and separates the double-stranded (ds)DNA. Forms a right-handed helical filament on oriC DNA; dsDNA binds to the exterior of the filament while single-stranded (ss)DNA is stabiized in the filament's interior. The ATP-DnaA-oriC complex binds and stabilizes one strand of the AT-rich DNA unwinding element (DUE), permitting loading of DNA polymerase. After initiation quickly degrades to an ADP-DnaA complex that is not apt for DNA replication. Binds acidic phospholipids.</text>
</comment>
<dbReference type="PANTHER" id="PTHR30050:SF2">
    <property type="entry name" value="CHROMOSOMAL REPLICATION INITIATOR PROTEIN DNAA"/>
    <property type="match status" value="1"/>
</dbReference>
<dbReference type="STRING" id="1526.SAMN02910262_00722"/>
<organism evidence="4 5">
    <name type="scientific">[Clostridium] aminophilum</name>
    <dbReference type="NCBI Taxonomy" id="1526"/>
    <lineage>
        <taxon>Bacteria</taxon>
        <taxon>Bacillati</taxon>
        <taxon>Bacillota</taxon>
        <taxon>Clostridia</taxon>
        <taxon>Lachnospirales</taxon>
        <taxon>Lachnospiraceae</taxon>
    </lineage>
</organism>
<dbReference type="SMART" id="SM00382">
    <property type="entry name" value="AAA"/>
    <property type="match status" value="1"/>
</dbReference>
<evidence type="ECO:0000313" key="5">
    <source>
        <dbReference type="Proteomes" id="UP000199820"/>
    </source>
</evidence>
<keyword evidence="1" id="KW-0547">Nucleotide-binding</keyword>
<dbReference type="Gene3D" id="3.40.50.300">
    <property type="entry name" value="P-loop containing nucleotide triphosphate hydrolases"/>
    <property type="match status" value="1"/>
</dbReference>
<dbReference type="GO" id="GO:0006270">
    <property type="term" value="P:DNA replication initiation"/>
    <property type="evidence" value="ECO:0007669"/>
    <property type="project" value="TreeGrafter"/>
</dbReference>
<accession>A0A1I0ANX5</accession>
<dbReference type="Proteomes" id="UP000199820">
    <property type="component" value="Unassembled WGS sequence"/>
</dbReference>
<name>A0A1I0ANX5_9FIRM</name>
<dbReference type="RefSeq" id="WP_074648117.1">
    <property type="nucleotide sequence ID" value="NZ_FOIL01000002.1"/>
</dbReference>
<feature type="domain" description="AAA+ ATPase" evidence="3">
    <location>
        <begin position="32"/>
        <end position="157"/>
    </location>
</feature>
<comment type="similarity">
    <text evidence="2">Belongs to the DnaA family.</text>
</comment>
<dbReference type="CDD" id="cd00009">
    <property type="entry name" value="AAA"/>
    <property type="match status" value="1"/>
</dbReference>
<evidence type="ECO:0000256" key="2">
    <source>
        <dbReference type="RuleBase" id="RU004227"/>
    </source>
</evidence>
<sequence>MSKYSFDNFYLNKNNREAFLAARSVVDHLGKTANPLYIYGDTQTGKTHILHAIEQYLQKSYSDLRVVRIRTKDFVDDLIFAIRSSARQEFREKYRTADVLLVDDIHYLAGKDVSTEEFISVFNAVFETGGQIVVTGHDSIPGLRKIGVSEMLVSRLEWGRAVEIPSDMLYLNAACKNRDIQILYVHGYLGTGYGHSWSLLCDELDLSKIPYHLDAPDFPLTNTDKMKEKLNKLISRNHYDVIVASSLGAFYAMQIPDIPKIMINVALPDNLMRIKALCTEQNQKLTPDFLESIDNVKSEFFSKTFDADLRKQTFLIYGTEDKTAANEDILSKYYDDQSKVYHIEMGHKLDKNGARKVVELITELASTNNS</sequence>
<dbReference type="InterPro" id="IPR003593">
    <property type="entry name" value="AAA+_ATPase"/>
</dbReference>
<proteinExistence type="inferred from homology"/>
<evidence type="ECO:0000259" key="3">
    <source>
        <dbReference type="SMART" id="SM00382"/>
    </source>
</evidence>
<dbReference type="InterPro" id="IPR020591">
    <property type="entry name" value="Chromosome_initiator_DnaA-like"/>
</dbReference>
<dbReference type="SUPFAM" id="SSF52540">
    <property type="entry name" value="P-loop containing nucleoside triphosphate hydrolases"/>
    <property type="match status" value="1"/>
</dbReference>
<dbReference type="Pfam" id="PF00308">
    <property type="entry name" value="Bac_DnaA"/>
    <property type="match status" value="1"/>
</dbReference>
<dbReference type="PRINTS" id="PR00051">
    <property type="entry name" value="DNAA"/>
</dbReference>
<keyword evidence="5" id="KW-1185">Reference proteome</keyword>
<protein>
    <recommendedName>
        <fullName evidence="1">Chromosomal replication initiator protein DnaA</fullName>
    </recommendedName>
</protein>
<dbReference type="OrthoDB" id="2057776at2"/>
<keyword evidence="1" id="KW-0067">ATP-binding</keyword>
<dbReference type="InterPro" id="IPR029058">
    <property type="entry name" value="AB_hydrolase_fold"/>
</dbReference>
<dbReference type="AlphaFoldDB" id="A0A1I0ANX5"/>
<keyword evidence="1" id="KW-0238">DNA-binding</keyword>
<dbReference type="InterPro" id="IPR027417">
    <property type="entry name" value="P-loop_NTPase"/>
</dbReference>